<sequence>MTRLSRIFFNQQILRRFLPPNMVIQRTSQYRCSYRYRKVPIVPIIKTIVRNEGQRQVQIGVLALAVSSVLIQDRSIAKEEEGPSSGEGAEILPPSYWCGGTNDVNIQETKMKFGSAYDYVQAEPGQKVHRFLVYQAKLLAWREHQPVYMLHQYFLPTHKIGILTRGRETR</sequence>
<dbReference type="Proteomes" id="UP001175228">
    <property type="component" value="Unassembled WGS sequence"/>
</dbReference>
<proteinExistence type="predicted"/>
<keyword evidence="2" id="KW-1185">Reference proteome</keyword>
<name>A0AA39UC20_9AGAR</name>
<accession>A0AA39UC20</accession>
<dbReference type="EMBL" id="JAUEPU010000075">
    <property type="protein sequence ID" value="KAK0481063.1"/>
    <property type="molecule type" value="Genomic_DNA"/>
</dbReference>
<reference evidence="1" key="1">
    <citation type="submission" date="2023-06" db="EMBL/GenBank/DDBJ databases">
        <authorList>
            <consortium name="Lawrence Berkeley National Laboratory"/>
            <person name="Ahrendt S."/>
            <person name="Sahu N."/>
            <person name="Indic B."/>
            <person name="Wong-Bajracharya J."/>
            <person name="Merenyi Z."/>
            <person name="Ke H.-M."/>
            <person name="Monk M."/>
            <person name="Kocsube S."/>
            <person name="Drula E."/>
            <person name="Lipzen A."/>
            <person name="Balint B."/>
            <person name="Henrissat B."/>
            <person name="Andreopoulos B."/>
            <person name="Martin F.M."/>
            <person name="Harder C.B."/>
            <person name="Rigling D."/>
            <person name="Ford K.L."/>
            <person name="Foster G.D."/>
            <person name="Pangilinan J."/>
            <person name="Papanicolaou A."/>
            <person name="Barry K."/>
            <person name="LaButti K."/>
            <person name="Viragh M."/>
            <person name="Koriabine M."/>
            <person name="Yan M."/>
            <person name="Riley R."/>
            <person name="Champramary S."/>
            <person name="Plett K.L."/>
            <person name="Tsai I.J."/>
            <person name="Slot J."/>
            <person name="Sipos G."/>
            <person name="Plett J."/>
            <person name="Nagy L.G."/>
            <person name="Grigoriev I.V."/>
        </authorList>
    </citation>
    <scope>NUCLEOTIDE SEQUENCE</scope>
    <source>
        <strain evidence="1">HWK02</strain>
    </source>
</reference>
<evidence type="ECO:0000313" key="1">
    <source>
        <dbReference type="EMBL" id="KAK0481063.1"/>
    </source>
</evidence>
<comment type="caution">
    <text evidence="1">The sequence shown here is derived from an EMBL/GenBank/DDBJ whole genome shotgun (WGS) entry which is preliminary data.</text>
</comment>
<dbReference type="AlphaFoldDB" id="A0AA39UC20"/>
<evidence type="ECO:0000313" key="2">
    <source>
        <dbReference type="Proteomes" id="UP001175228"/>
    </source>
</evidence>
<protein>
    <submittedName>
        <fullName evidence="1">Uncharacterized protein</fullName>
    </submittedName>
</protein>
<organism evidence="1 2">
    <name type="scientific">Armillaria luteobubalina</name>
    <dbReference type="NCBI Taxonomy" id="153913"/>
    <lineage>
        <taxon>Eukaryota</taxon>
        <taxon>Fungi</taxon>
        <taxon>Dikarya</taxon>
        <taxon>Basidiomycota</taxon>
        <taxon>Agaricomycotina</taxon>
        <taxon>Agaricomycetes</taxon>
        <taxon>Agaricomycetidae</taxon>
        <taxon>Agaricales</taxon>
        <taxon>Marasmiineae</taxon>
        <taxon>Physalacriaceae</taxon>
        <taxon>Armillaria</taxon>
    </lineage>
</organism>
<gene>
    <name evidence="1" type="ORF">EDD18DRAFT_1336950</name>
</gene>